<gene>
    <name evidence="3" type="primary">LOC114581594</name>
</gene>
<protein>
    <submittedName>
        <fullName evidence="3">Uncharacterized LOC114581594</fullName>
    </submittedName>
</protein>
<keyword evidence="4" id="KW-1185">Reference proteome</keyword>
<reference evidence="3" key="2">
    <citation type="submission" date="2025-08" db="UniProtKB">
        <authorList>
            <consortium name="Ensembl"/>
        </authorList>
    </citation>
    <scope>IDENTIFICATION</scope>
</reference>
<feature type="coiled-coil region" evidence="1">
    <location>
        <begin position="162"/>
        <end position="224"/>
    </location>
</feature>
<dbReference type="Ensembl" id="ENSPMRT00000021725.1">
    <property type="protein sequence ID" value="ENSPMRP00000020450.1"/>
    <property type="gene ID" value="ENSPMRG00000013316.1"/>
</dbReference>
<dbReference type="Pfam" id="PF10523">
    <property type="entry name" value="BEN"/>
    <property type="match status" value="1"/>
</dbReference>
<dbReference type="Proteomes" id="UP000472272">
    <property type="component" value="Chromosome 13"/>
</dbReference>
<dbReference type="Gene3D" id="1.10.10.2590">
    <property type="entry name" value="BEN domain"/>
    <property type="match status" value="1"/>
</dbReference>
<dbReference type="GeneTree" id="ENSGT00640000092844"/>
<evidence type="ECO:0000313" key="3">
    <source>
        <dbReference type="Ensembl" id="ENSPMRP00000020450.1"/>
    </source>
</evidence>
<sequence length="526" mass="58381">MKGNTLESSTFHQPHRLTSQRRVAEECVSTQPLRSAGKACSPLTCSFEEGKNRKKAKLAGRRHTSPSLAPPVPPVLELQGMSYGQVFQNLDLHSQCPFSMPQCRRTPENPEAAHAAPYMSISAPSTPGVDLSQPPSLSHQLMGSCHQNTHECTPVTDNSRVTSLYAELIRELERQVAELRRALASRMEAAVRQEKRIQELELENRELKALTQNLEEQNDFLSIRNGAGGGAPAKVVLGTGHPLFDVNENNIQFLKSLVAVLENVTPSQVSGLQPPHSLEDQRHAPATVPHISPVWRTLNTEPGGLSPWINAGDGSGSPIGLSDATSTWDNHVQETLSDESPVWALPMEENERTKLELVPNSQVYVSHHQLEDLSQVSTDKPELMTRRLLDYFFSRETLARSSATGQRIAHNNMTMEKPTPLPVAVVNAIKGRGCGEILSSADREKQSVSRFTVFPLRQRLGQCLFTLAVKPNLLYSHIRNSVINFLLILNLNDYLKPLCILKHSQYAFKTNIRPSGCIQLLFIIIY</sequence>
<dbReference type="OrthoDB" id="10071220at2759"/>
<dbReference type="AlphaFoldDB" id="A0A670J8B0"/>
<name>A0A670J8B0_PODMU</name>
<evidence type="ECO:0000259" key="2">
    <source>
        <dbReference type="PROSITE" id="PS51457"/>
    </source>
</evidence>
<reference evidence="3 4" key="1">
    <citation type="journal article" date="2019" name="Proc. Natl. Acad. Sci. U.S.A.">
        <title>Regulatory changes in pterin and carotenoid genes underlie balanced color polymorphisms in the wall lizard.</title>
        <authorList>
            <person name="Andrade P."/>
            <person name="Pinho C."/>
            <person name="Perez I de Lanuza G."/>
            <person name="Afonso S."/>
            <person name="Brejcha J."/>
            <person name="Rubin C.J."/>
            <person name="Wallerman O."/>
            <person name="Pereira P."/>
            <person name="Sabatino S.J."/>
            <person name="Bellati A."/>
            <person name="Pellitteri-Rosa D."/>
            <person name="Bosakova Z."/>
            <person name="Bunikis I."/>
            <person name="Carretero M.A."/>
            <person name="Feiner N."/>
            <person name="Marsik P."/>
            <person name="Pauperio F."/>
            <person name="Salvi D."/>
            <person name="Soler L."/>
            <person name="While G.M."/>
            <person name="Uller T."/>
            <person name="Font E."/>
            <person name="Andersson L."/>
            <person name="Carneiro M."/>
        </authorList>
    </citation>
    <scope>NUCLEOTIDE SEQUENCE</scope>
</reference>
<organism evidence="3 4">
    <name type="scientific">Podarcis muralis</name>
    <name type="common">Wall lizard</name>
    <name type="synonym">Lacerta muralis</name>
    <dbReference type="NCBI Taxonomy" id="64176"/>
    <lineage>
        <taxon>Eukaryota</taxon>
        <taxon>Metazoa</taxon>
        <taxon>Chordata</taxon>
        <taxon>Craniata</taxon>
        <taxon>Vertebrata</taxon>
        <taxon>Euteleostomi</taxon>
        <taxon>Lepidosauria</taxon>
        <taxon>Squamata</taxon>
        <taxon>Bifurcata</taxon>
        <taxon>Unidentata</taxon>
        <taxon>Episquamata</taxon>
        <taxon>Laterata</taxon>
        <taxon>Lacertibaenia</taxon>
        <taxon>Lacertidae</taxon>
        <taxon>Podarcis</taxon>
    </lineage>
</organism>
<reference evidence="3" key="3">
    <citation type="submission" date="2025-09" db="UniProtKB">
        <authorList>
            <consortium name="Ensembl"/>
        </authorList>
    </citation>
    <scope>IDENTIFICATION</scope>
</reference>
<dbReference type="GO" id="GO:0003677">
    <property type="term" value="F:DNA binding"/>
    <property type="evidence" value="ECO:0007669"/>
    <property type="project" value="InterPro"/>
</dbReference>
<feature type="domain" description="BEN" evidence="2">
    <location>
        <begin position="360"/>
        <end position="453"/>
    </location>
</feature>
<proteinExistence type="predicted"/>
<evidence type="ECO:0000313" key="4">
    <source>
        <dbReference type="Proteomes" id="UP000472272"/>
    </source>
</evidence>
<dbReference type="PROSITE" id="PS51457">
    <property type="entry name" value="BEN"/>
    <property type="match status" value="1"/>
</dbReference>
<evidence type="ECO:0000256" key="1">
    <source>
        <dbReference type="SAM" id="Coils"/>
    </source>
</evidence>
<dbReference type="GeneID" id="114581594"/>
<dbReference type="RefSeq" id="XP_028557747.1">
    <property type="nucleotide sequence ID" value="XM_028701914.1"/>
</dbReference>
<dbReference type="InterPro" id="IPR018379">
    <property type="entry name" value="BEN_domain"/>
</dbReference>
<dbReference type="KEGG" id="pmua:114581594"/>
<dbReference type="OMA" id="NTHECTP"/>
<keyword evidence="1" id="KW-0175">Coiled coil</keyword>
<accession>A0A670J8B0</accession>
<dbReference type="RefSeq" id="XP_028557746.1">
    <property type="nucleotide sequence ID" value="XM_028701913.1"/>
</dbReference>